<dbReference type="PIRSF" id="PIRSF004983">
    <property type="entry name" value="MenD"/>
    <property type="match status" value="1"/>
</dbReference>
<keyword evidence="8" id="KW-1185">Reference proteome</keyword>
<evidence type="ECO:0000256" key="5">
    <source>
        <dbReference type="ARBA" id="ARBA00023211"/>
    </source>
</evidence>
<dbReference type="Gene3D" id="3.40.50.970">
    <property type="match status" value="2"/>
</dbReference>
<protein>
    <submittedName>
        <fullName evidence="7">Thiamine pyrophosphate-binding protein</fullName>
    </submittedName>
</protein>
<organism evidence="7 8">
    <name type="scientific">Wenyingzhuangia gilva</name>
    <dbReference type="NCBI Taxonomy" id="3057677"/>
    <lineage>
        <taxon>Bacteria</taxon>
        <taxon>Pseudomonadati</taxon>
        <taxon>Bacteroidota</taxon>
        <taxon>Flavobacteriia</taxon>
        <taxon>Flavobacteriales</taxon>
        <taxon>Flavobacteriaceae</taxon>
        <taxon>Wenyingzhuangia</taxon>
    </lineage>
</organism>
<dbReference type="EMBL" id="JAUMIT010000001">
    <property type="protein sequence ID" value="MDO3693635.1"/>
    <property type="molecule type" value="Genomic_DNA"/>
</dbReference>
<keyword evidence="1" id="KW-0808">Transferase</keyword>
<evidence type="ECO:0000259" key="6">
    <source>
        <dbReference type="Pfam" id="PF02776"/>
    </source>
</evidence>
<evidence type="ECO:0000256" key="1">
    <source>
        <dbReference type="ARBA" id="ARBA00022679"/>
    </source>
</evidence>
<keyword evidence="3" id="KW-0460">Magnesium</keyword>
<keyword evidence="2" id="KW-0479">Metal-binding</keyword>
<dbReference type="SUPFAM" id="SSF52518">
    <property type="entry name" value="Thiamin diphosphate-binding fold (THDP-binding)"/>
    <property type="match status" value="2"/>
</dbReference>
<evidence type="ECO:0000313" key="7">
    <source>
        <dbReference type="EMBL" id="MDO3693635.1"/>
    </source>
</evidence>
<reference evidence="7" key="1">
    <citation type="submission" date="2023-07" db="EMBL/GenBank/DDBJ databases">
        <title>Wenyingzhuangia sp. chi5 genome sequencing and assembly.</title>
        <authorList>
            <person name="Park S."/>
        </authorList>
    </citation>
    <scope>NUCLEOTIDE SEQUENCE</scope>
    <source>
        <strain evidence="7">Chi5</strain>
    </source>
</reference>
<keyword evidence="5" id="KW-0464">Manganese</keyword>
<proteinExistence type="predicted"/>
<dbReference type="InterPro" id="IPR029061">
    <property type="entry name" value="THDP-binding"/>
</dbReference>
<dbReference type="PANTHER" id="PTHR42916:SF1">
    <property type="entry name" value="PROTEIN PHYLLO, CHLOROPLASTIC"/>
    <property type="match status" value="1"/>
</dbReference>
<dbReference type="Proteomes" id="UP001168642">
    <property type="component" value="Unassembled WGS sequence"/>
</dbReference>
<evidence type="ECO:0000256" key="4">
    <source>
        <dbReference type="ARBA" id="ARBA00023052"/>
    </source>
</evidence>
<keyword evidence="4" id="KW-0786">Thiamine pyrophosphate</keyword>
<dbReference type="PANTHER" id="PTHR42916">
    <property type="entry name" value="2-SUCCINYL-5-ENOLPYRUVYL-6-HYDROXY-3-CYCLOHEXENE-1-CARBOXYLATE SYNTHASE"/>
    <property type="match status" value="1"/>
</dbReference>
<dbReference type="CDD" id="cd07037">
    <property type="entry name" value="TPP_PYR_MenD"/>
    <property type="match status" value="1"/>
</dbReference>
<accession>A0ABT8VNU3</accession>
<evidence type="ECO:0000256" key="3">
    <source>
        <dbReference type="ARBA" id="ARBA00022842"/>
    </source>
</evidence>
<feature type="domain" description="Thiamine pyrophosphate enzyme N-terminal TPP-binding" evidence="6">
    <location>
        <begin position="11"/>
        <end position="124"/>
    </location>
</feature>
<dbReference type="InterPro" id="IPR004433">
    <property type="entry name" value="MenaQ_synth_MenD"/>
</dbReference>
<dbReference type="Gene3D" id="3.40.50.1220">
    <property type="entry name" value="TPP-binding domain"/>
    <property type="match status" value="1"/>
</dbReference>
<dbReference type="InterPro" id="IPR012001">
    <property type="entry name" value="Thiamin_PyroP_enz_TPP-bd_dom"/>
</dbReference>
<comment type="caution">
    <text evidence="7">The sequence shown here is derived from an EMBL/GenBank/DDBJ whole genome shotgun (WGS) entry which is preliminary data.</text>
</comment>
<name>A0ABT8VNU3_9FLAO</name>
<evidence type="ECO:0000256" key="2">
    <source>
        <dbReference type="ARBA" id="ARBA00022723"/>
    </source>
</evidence>
<dbReference type="Pfam" id="PF02776">
    <property type="entry name" value="TPP_enzyme_N"/>
    <property type="match status" value="1"/>
</dbReference>
<gene>
    <name evidence="7" type="ORF">QVZ41_02075</name>
</gene>
<evidence type="ECO:0000313" key="8">
    <source>
        <dbReference type="Proteomes" id="UP001168642"/>
    </source>
</evidence>
<dbReference type="RefSeq" id="WP_302882886.1">
    <property type="nucleotide sequence ID" value="NZ_JAUMIT010000001.1"/>
</dbReference>
<sequence length="581" mass="64977">MGKFYTDEKNAQIIIALLKEHGIKKVIASPGTTNMALVVSMQFDPFFEVYSSVDERSAAYMACGLVAESGEPVVISCTGATASRNYLPGLTEAYYRKLPVLTITSTQPISSIGHNIAQVIDRSSLPTDIANLSLTLPIVENEQEKWDCEIKVNKAILELKRNGGGPVHINLPTTYGTFETKELPIAHKIERYELIDKMPRLLENDLIAIFIGAHVKMSNELTLSIEKFCEKNNAVVFCDHTSGYYGNYRILGSILGGQSMGLSNFKRPDLVIHIGEVTGDYYSSPLIRNKVWRVSPDGEIKDTFKKLIKVFQMDEASFFNYYAINGLNMSKNTYFPLCTNKIEELRSKLPEIPFSNIWIASMMAHLIPQKSTIHFAILNSLRSWNFFELPKSVESSSNVGGFGIDGCMSTLIGASLTNKEKLYFSVIGDLAFFYDMNVLGNRHVGNNLRILMINNGVGTEFRQYNHRASEFGNSADAFVAASGHYGQKSPKLVKNYAENLGFEYLTASNKKEFTDVYKRFLESDITEKSMFFEVFTENEKESYALERMLNIEENVKGKAVKVATQLIGKKGIKGLKGIIGK</sequence>